<dbReference type="Proteomes" id="UP000294933">
    <property type="component" value="Unassembled WGS sequence"/>
</dbReference>
<dbReference type="VEuPathDB" id="FungiDB:BD410DRAFT_615496"/>
<sequence>MAFIAMAFRLIRRPLVKIVERYLTAAAYPPSTIYLPTPPIRFRPVLWHRQGRSRKDLVSCRSTHEPTDNNLPEIAAVVDLYCRTDPVLAAYSRLEGSTSTLSVGIQTENKGSAVTLRASLCIQVLVVH</sequence>
<keyword evidence="2" id="KW-1185">Reference proteome</keyword>
<dbReference type="AlphaFoldDB" id="A0A4Y7PN72"/>
<name>A0A4Y7PN72_9AGAM</name>
<proteinExistence type="predicted"/>
<organism evidence="1 2">
    <name type="scientific">Rickenella mellea</name>
    <dbReference type="NCBI Taxonomy" id="50990"/>
    <lineage>
        <taxon>Eukaryota</taxon>
        <taxon>Fungi</taxon>
        <taxon>Dikarya</taxon>
        <taxon>Basidiomycota</taxon>
        <taxon>Agaricomycotina</taxon>
        <taxon>Agaricomycetes</taxon>
        <taxon>Hymenochaetales</taxon>
        <taxon>Rickenellaceae</taxon>
        <taxon>Rickenella</taxon>
    </lineage>
</organism>
<dbReference type="EMBL" id="ML170238">
    <property type="protein sequence ID" value="TDL16645.1"/>
    <property type="molecule type" value="Genomic_DNA"/>
</dbReference>
<evidence type="ECO:0000313" key="2">
    <source>
        <dbReference type="Proteomes" id="UP000294933"/>
    </source>
</evidence>
<reference evidence="1 2" key="1">
    <citation type="submission" date="2018-06" db="EMBL/GenBank/DDBJ databases">
        <title>A transcriptomic atlas of mushroom development highlights an independent origin of complex multicellularity.</title>
        <authorList>
            <consortium name="DOE Joint Genome Institute"/>
            <person name="Krizsan K."/>
            <person name="Almasi E."/>
            <person name="Merenyi Z."/>
            <person name="Sahu N."/>
            <person name="Viragh M."/>
            <person name="Koszo T."/>
            <person name="Mondo S."/>
            <person name="Kiss B."/>
            <person name="Balint B."/>
            <person name="Kues U."/>
            <person name="Barry K."/>
            <person name="Hegedus J.C."/>
            <person name="Henrissat B."/>
            <person name="Johnson J."/>
            <person name="Lipzen A."/>
            <person name="Ohm R."/>
            <person name="Nagy I."/>
            <person name="Pangilinan J."/>
            <person name="Yan J."/>
            <person name="Xiong Y."/>
            <person name="Grigoriev I.V."/>
            <person name="Hibbett D.S."/>
            <person name="Nagy L.G."/>
        </authorList>
    </citation>
    <scope>NUCLEOTIDE SEQUENCE [LARGE SCALE GENOMIC DNA]</scope>
    <source>
        <strain evidence="1 2">SZMC22713</strain>
    </source>
</reference>
<accession>A0A4Y7PN72</accession>
<protein>
    <submittedName>
        <fullName evidence="1">Uncharacterized protein</fullName>
    </submittedName>
</protein>
<gene>
    <name evidence="1" type="ORF">BD410DRAFT_615496</name>
</gene>
<evidence type="ECO:0000313" key="1">
    <source>
        <dbReference type="EMBL" id="TDL16645.1"/>
    </source>
</evidence>